<reference evidence="2 4" key="1">
    <citation type="journal article" date="2024" name="Ann. Entomol. Soc. Am.">
        <title>Genomic analyses of the southern and eastern yellowjacket wasps (Hymenoptera: Vespidae) reveal evolutionary signatures of social life.</title>
        <authorList>
            <person name="Catto M.A."/>
            <person name="Caine P.B."/>
            <person name="Orr S.E."/>
            <person name="Hunt B.G."/>
            <person name="Goodisman M.A.D."/>
        </authorList>
    </citation>
    <scope>NUCLEOTIDE SEQUENCE [LARGE SCALE GENOMIC DNA]</scope>
    <source>
        <strain evidence="2">232</strain>
        <tissue evidence="2">Head and thorax</tissue>
    </source>
</reference>
<evidence type="ECO:0000313" key="4">
    <source>
        <dbReference type="Proteomes" id="UP001607303"/>
    </source>
</evidence>
<gene>
    <name evidence="3" type="ORF">V1477_010521</name>
    <name evidence="2" type="ORF">V1477_013480</name>
    <name evidence="1" type="ORF">V1477_015573</name>
</gene>
<sequence>MWKWSLNETWYDTLCIILQTKHFLNCSIKDSSFKVLIFKANLRQKCSDYKIHPVDLHMQQPPRGGIWVGITCDISKCNYPIIIILIVIIHHIGQYNIHQFVWTPTHLIAKFIHGSPYAATSLWWDPEIGIANVSTQLLSSFASFEYIQKM</sequence>
<evidence type="ECO:0000313" key="3">
    <source>
        <dbReference type="EMBL" id="KAL2740051.1"/>
    </source>
</evidence>
<keyword evidence="4" id="KW-1185">Reference proteome</keyword>
<dbReference type="EMBL" id="JAYRBN010000060">
    <property type="protein sequence ID" value="KAL2740051.1"/>
    <property type="molecule type" value="Genomic_DNA"/>
</dbReference>
<proteinExistence type="predicted"/>
<dbReference type="Proteomes" id="UP001607303">
    <property type="component" value="Unassembled WGS sequence"/>
</dbReference>
<accession>A0ABD2BQT1</accession>
<evidence type="ECO:0000313" key="1">
    <source>
        <dbReference type="EMBL" id="KAL2731138.1"/>
    </source>
</evidence>
<name>A0ABD2BQT1_VESMC</name>
<evidence type="ECO:0000313" key="2">
    <source>
        <dbReference type="EMBL" id="KAL2734954.1"/>
    </source>
</evidence>
<organism evidence="2 4">
    <name type="scientific">Vespula maculifrons</name>
    <name type="common">Eastern yellow jacket</name>
    <name type="synonym">Wasp</name>
    <dbReference type="NCBI Taxonomy" id="7453"/>
    <lineage>
        <taxon>Eukaryota</taxon>
        <taxon>Metazoa</taxon>
        <taxon>Ecdysozoa</taxon>
        <taxon>Arthropoda</taxon>
        <taxon>Hexapoda</taxon>
        <taxon>Insecta</taxon>
        <taxon>Pterygota</taxon>
        <taxon>Neoptera</taxon>
        <taxon>Endopterygota</taxon>
        <taxon>Hymenoptera</taxon>
        <taxon>Apocrita</taxon>
        <taxon>Aculeata</taxon>
        <taxon>Vespoidea</taxon>
        <taxon>Vespidae</taxon>
        <taxon>Vespinae</taxon>
        <taxon>Vespula</taxon>
    </lineage>
</organism>
<dbReference type="AlphaFoldDB" id="A0ABD2BQT1"/>
<protein>
    <submittedName>
        <fullName evidence="2">Uncharacterized protein</fullName>
    </submittedName>
</protein>
<dbReference type="EMBL" id="JAYRBN010000080">
    <property type="protein sequence ID" value="KAL2731138.1"/>
    <property type="molecule type" value="Genomic_DNA"/>
</dbReference>
<dbReference type="EMBL" id="JAYRBN010000069">
    <property type="protein sequence ID" value="KAL2734954.1"/>
    <property type="molecule type" value="Genomic_DNA"/>
</dbReference>
<comment type="caution">
    <text evidence="2">The sequence shown here is derived from an EMBL/GenBank/DDBJ whole genome shotgun (WGS) entry which is preliminary data.</text>
</comment>